<dbReference type="AlphaFoldDB" id="A0A3B0WMC2"/>
<organism evidence="1">
    <name type="scientific">hydrothermal vent metagenome</name>
    <dbReference type="NCBI Taxonomy" id="652676"/>
    <lineage>
        <taxon>unclassified sequences</taxon>
        <taxon>metagenomes</taxon>
        <taxon>ecological metagenomes</taxon>
    </lineage>
</organism>
<evidence type="ECO:0008006" key="2">
    <source>
        <dbReference type="Google" id="ProtNLM"/>
    </source>
</evidence>
<proteinExistence type="predicted"/>
<reference evidence="1" key="1">
    <citation type="submission" date="2018-06" db="EMBL/GenBank/DDBJ databases">
        <authorList>
            <person name="Zhirakovskaya E."/>
        </authorList>
    </citation>
    <scope>NUCLEOTIDE SEQUENCE</scope>
</reference>
<protein>
    <recommendedName>
        <fullName evidence="2">Ribosome small subunit-stimulated GTPase EngC</fullName>
    </recommendedName>
</protein>
<gene>
    <name evidence="1" type="ORF">MNBD_GAMMA05-1079</name>
</gene>
<sequence>MKNLKSIGFNDWVKSHSKTDMLENHHIVRIVSVHKESYIVSNGEDDIFAELSGKLMYSTDSTLDLPTTGDWVYVDIYDNNTHEVPMQ</sequence>
<dbReference type="EMBL" id="UOFE01000028">
    <property type="protein sequence ID" value="VAW52462.1"/>
    <property type="molecule type" value="Genomic_DNA"/>
</dbReference>
<accession>A0A3B0WMC2</accession>
<evidence type="ECO:0000313" key="1">
    <source>
        <dbReference type="EMBL" id="VAW52462.1"/>
    </source>
</evidence>
<name>A0A3B0WMC2_9ZZZZ</name>